<comment type="caution">
    <text evidence="2">The sequence shown here is derived from an EMBL/GenBank/DDBJ whole genome shotgun (WGS) entry which is preliminary data.</text>
</comment>
<organism evidence="2 3">
    <name type="scientific">Arachis hypogaea</name>
    <name type="common">Peanut</name>
    <dbReference type="NCBI Taxonomy" id="3818"/>
    <lineage>
        <taxon>Eukaryota</taxon>
        <taxon>Viridiplantae</taxon>
        <taxon>Streptophyta</taxon>
        <taxon>Embryophyta</taxon>
        <taxon>Tracheophyta</taxon>
        <taxon>Spermatophyta</taxon>
        <taxon>Magnoliopsida</taxon>
        <taxon>eudicotyledons</taxon>
        <taxon>Gunneridae</taxon>
        <taxon>Pentapetalae</taxon>
        <taxon>rosids</taxon>
        <taxon>fabids</taxon>
        <taxon>Fabales</taxon>
        <taxon>Fabaceae</taxon>
        <taxon>Papilionoideae</taxon>
        <taxon>50 kb inversion clade</taxon>
        <taxon>dalbergioids sensu lato</taxon>
        <taxon>Dalbergieae</taxon>
        <taxon>Pterocarpus clade</taxon>
        <taxon>Arachis</taxon>
    </lineage>
</organism>
<protein>
    <recommendedName>
        <fullName evidence="4">Secreted protein</fullName>
    </recommendedName>
</protein>
<keyword evidence="1" id="KW-0732">Signal</keyword>
<feature type="chain" id="PRO_5018978296" description="Secreted protein" evidence="1">
    <location>
        <begin position="21"/>
        <end position="68"/>
    </location>
</feature>
<sequence length="68" mass="7797">MILRLQFFLRAMLMPRLAKCGWNWGWSLRLSTSSGRLSERVNTCCAGDVPECKPQVLYHAYMAKFGVT</sequence>
<gene>
    <name evidence="2" type="ORF">Ahy_B06g085412</name>
</gene>
<accession>A0A444YUI5</accession>
<evidence type="ECO:0000313" key="2">
    <source>
        <dbReference type="EMBL" id="RYR05558.1"/>
    </source>
</evidence>
<keyword evidence="3" id="KW-1185">Reference proteome</keyword>
<feature type="signal peptide" evidence="1">
    <location>
        <begin position="1"/>
        <end position="20"/>
    </location>
</feature>
<evidence type="ECO:0000313" key="3">
    <source>
        <dbReference type="Proteomes" id="UP000289738"/>
    </source>
</evidence>
<dbReference type="Proteomes" id="UP000289738">
    <property type="component" value="Chromosome B06"/>
</dbReference>
<name>A0A444YUI5_ARAHY</name>
<dbReference type="EMBL" id="SDMP01000016">
    <property type="protein sequence ID" value="RYR05558.1"/>
    <property type="molecule type" value="Genomic_DNA"/>
</dbReference>
<evidence type="ECO:0008006" key="4">
    <source>
        <dbReference type="Google" id="ProtNLM"/>
    </source>
</evidence>
<proteinExistence type="predicted"/>
<reference evidence="2 3" key="1">
    <citation type="submission" date="2019-01" db="EMBL/GenBank/DDBJ databases">
        <title>Sequencing of cultivated peanut Arachis hypogaea provides insights into genome evolution and oil improvement.</title>
        <authorList>
            <person name="Chen X."/>
        </authorList>
    </citation>
    <scope>NUCLEOTIDE SEQUENCE [LARGE SCALE GENOMIC DNA]</scope>
    <source>
        <strain evidence="3">cv. Fuhuasheng</strain>
        <tissue evidence="2">Leaves</tissue>
    </source>
</reference>
<dbReference type="AlphaFoldDB" id="A0A444YUI5"/>
<evidence type="ECO:0000256" key="1">
    <source>
        <dbReference type="SAM" id="SignalP"/>
    </source>
</evidence>